<dbReference type="Proteomes" id="UP000651482">
    <property type="component" value="Unassembled WGS sequence"/>
</dbReference>
<dbReference type="SUPFAM" id="SSF52540">
    <property type="entry name" value="P-loop containing nucleoside triphosphate hydrolases"/>
    <property type="match status" value="1"/>
</dbReference>
<dbReference type="EMBL" id="JACRSN010000011">
    <property type="protein sequence ID" value="MBC8534033.1"/>
    <property type="molecule type" value="Genomic_DNA"/>
</dbReference>
<gene>
    <name evidence="1" type="ORF">IAG03_08470</name>
</gene>
<dbReference type="PANTHER" id="PTHR11669:SF8">
    <property type="entry name" value="DNA POLYMERASE III SUBUNIT DELTA"/>
    <property type="match status" value="1"/>
</dbReference>
<dbReference type="GO" id="GO:0005524">
    <property type="term" value="F:ATP binding"/>
    <property type="evidence" value="ECO:0007669"/>
    <property type="project" value="UniProtKB-KW"/>
</dbReference>
<protein>
    <submittedName>
        <fullName evidence="1">ATP-binding protein</fullName>
    </submittedName>
</protein>
<keyword evidence="1" id="KW-0547">Nucleotide-binding</keyword>
<dbReference type="RefSeq" id="WP_249319682.1">
    <property type="nucleotide sequence ID" value="NZ_JACRSN010000011.1"/>
</dbReference>
<reference evidence="1" key="1">
    <citation type="submission" date="2020-08" db="EMBL/GenBank/DDBJ databases">
        <title>Genome public.</title>
        <authorList>
            <person name="Liu C."/>
            <person name="Sun Q."/>
        </authorList>
    </citation>
    <scope>NUCLEOTIDE SEQUENCE</scope>
    <source>
        <strain evidence="1">NSJ-40</strain>
    </source>
</reference>
<dbReference type="InterPro" id="IPR027417">
    <property type="entry name" value="P-loop_NTPase"/>
</dbReference>
<dbReference type="AlphaFoldDB" id="A0A926HS89"/>
<keyword evidence="2" id="KW-1185">Reference proteome</keyword>
<dbReference type="Pfam" id="PF13177">
    <property type="entry name" value="DNA_pol3_delta2"/>
    <property type="match status" value="1"/>
</dbReference>
<evidence type="ECO:0000313" key="1">
    <source>
        <dbReference type="EMBL" id="MBC8534033.1"/>
    </source>
</evidence>
<organism evidence="1 2">
    <name type="scientific">Yeguia hominis</name>
    <dbReference type="NCBI Taxonomy" id="2763662"/>
    <lineage>
        <taxon>Bacteria</taxon>
        <taxon>Bacillati</taxon>
        <taxon>Bacillota</taxon>
        <taxon>Clostridia</taxon>
        <taxon>Eubacteriales</taxon>
        <taxon>Yeguiaceae</taxon>
        <taxon>Yeguia</taxon>
    </lineage>
</organism>
<dbReference type="InterPro" id="IPR050238">
    <property type="entry name" value="DNA_Rep/Repair_Clamp_Loader"/>
</dbReference>
<dbReference type="PANTHER" id="PTHR11669">
    <property type="entry name" value="REPLICATION FACTOR C / DNA POLYMERASE III GAMMA-TAU SUBUNIT"/>
    <property type="match status" value="1"/>
</dbReference>
<comment type="caution">
    <text evidence="1">The sequence shown here is derived from an EMBL/GenBank/DDBJ whole genome shotgun (WGS) entry which is preliminary data.</text>
</comment>
<evidence type="ECO:0000313" key="2">
    <source>
        <dbReference type="Proteomes" id="UP000651482"/>
    </source>
</evidence>
<accession>A0A926HS89</accession>
<dbReference type="GO" id="GO:0006261">
    <property type="term" value="P:DNA-templated DNA replication"/>
    <property type="evidence" value="ECO:0007669"/>
    <property type="project" value="TreeGrafter"/>
</dbReference>
<sequence>MQQAETSALEQIRQQLGDAFLRGRAPHAILLEGGETDALAAWISAAAVCTNAQKRPCGECAGCKKAFGGIHPDIHTASGSGAARSFHVEEIRFIRSDVYKRPNEAPRKVYILRGAQDMSREAQNALLKILEEPPQDLLFILTCDNVNALLPTVRSRTQFFSLPQEKPAFDAELAERAEQLISQIASALVAPKEWELVSLSAPLIADKVLFRAVLEKLSLLLRDVCVFRACGTPAKQLQAAVETLGGALTLERLLNLSALTEETRQKSQQNANHALLVTTFFAMCRKIRYGSDAGFNKREGSDIRGRKG</sequence>
<proteinExistence type="predicted"/>
<keyword evidence="1" id="KW-0067">ATP-binding</keyword>
<name>A0A926HS89_9FIRM</name>
<dbReference type="Gene3D" id="3.40.50.300">
    <property type="entry name" value="P-loop containing nucleotide triphosphate hydrolases"/>
    <property type="match status" value="1"/>
</dbReference>